<name>A0AAW2HIB8_9NEOP</name>
<feature type="region of interest" description="Disordered" evidence="2">
    <location>
        <begin position="683"/>
        <end position="710"/>
    </location>
</feature>
<dbReference type="PANTHER" id="PTHR14963">
    <property type="entry name" value="RHO GTPASE ACTIVATING PROTEIN 18,19-RELATED"/>
    <property type="match status" value="1"/>
</dbReference>
<feature type="compositionally biased region" description="Polar residues" evidence="2">
    <location>
        <begin position="683"/>
        <end position="705"/>
    </location>
</feature>
<dbReference type="GO" id="GO:0051056">
    <property type="term" value="P:regulation of small GTPase mediated signal transduction"/>
    <property type="evidence" value="ECO:0007669"/>
    <property type="project" value="TreeGrafter"/>
</dbReference>
<evidence type="ECO:0000256" key="2">
    <source>
        <dbReference type="SAM" id="MobiDB-lite"/>
    </source>
</evidence>
<accession>A0AAW2HIB8</accession>
<dbReference type="Gene3D" id="1.10.555.10">
    <property type="entry name" value="Rho GTPase activation protein"/>
    <property type="match status" value="1"/>
</dbReference>
<sequence>MDPLTCDNLMLAEKLRNDDPEQFYTLVKMHLSFVLDLNMDESDSNTEKKFRALKWNLPFSKKPKSYSKNCFEGSHLSSEFMEQIRQLINFLSLEDNISQEGIFRRSGKVTRQQELKTLISQGIAINLNDGPFSVHDCATVLKNILSELPESVLTDAHFPAYCQIAELCNVKSVNNEDRLLKSLQLLILLLPSENRIFFQDIIALLHLAASHEDKNRMSADNLATLFTPHLLCPRKLSPEALHVNSQVMSRVVAFMIQKGTQLFEIPLTLATDLQAYWNKKERRKMSPLKQMNESVCDGTAANTVFTFVDRERTAQENGANPTETALAQLYAYIQSLPESSKKRKLIKQFNKENGHGTPLRAMGGKKRTRSRSLGDSIKKHLPVFTKNAKRPVQGINYGEEDCDSPIPQSKHSVKSRVDQACDKTKESMPALKQPLLSTETASERSGKKNDGGDDYENEDIPSLWNTRRSSQKRLTFDDKGRNEEGSVDNSNEESPRNEGFTPKKRNSSSSTENISPSKLSYNAKSETVLDQIRIIRQDVRHQWPETMMTPRSRKPVISLSGTDLCNLANMDSLTDYPDDDVSFTKPKKYQDFGKKLILEDANETNASDSLSSTFRDYLFSRSVLTTSPVDLSFSSRTDDFLSLSDSESSAENEDFKSLAGSILNENALSDSLLYCLDGNEPGSNDSSGIAENGQKGSKCSSVNCSEDSEDVNHVYETAL</sequence>
<feature type="region of interest" description="Disordered" evidence="2">
    <location>
        <begin position="352"/>
        <end position="519"/>
    </location>
</feature>
<evidence type="ECO:0000313" key="4">
    <source>
        <dbReference type="EMBL" id="KAL0269320.1"/>
    </source>
</evidence>
<dbReference type="GO" id="GO:0005737">
    <property type="term" value="C:cytoplasm"/>
    <property type="evidence" value="ECO:0007669"/>
    <property type="project" value="TreeGrafter"/>
</dbReference>
<dbReference type="GO" id="GO:0007165">
    <property type="term" value="P:signal transduction"/>
    <property type="evidence" value="ECO:0007669"/>
    <property type="project" value="InterPro"/>
</dbReference>
<dbReference type="Pfam" id="PF00620">
    <property type="entry name" value="RhoGAP"/>
    <property type="match status" value="1"/>
</dbReference>
<feature type="compositionally biased region" description="Basic and acidic residues" evidence="2">
    <location>
        <begin position="441"/>
        <end position="451"/>
    </location>
</feature>
<dbReference type="PROSITE" id="PS50238">
    <property type="entry name" value="RHOGAP"/>
    <property type="match status" value="1"/>
</dbReference>
<organism evidence="4">
    <name type="scientific">Menopon gallinae</name>
    <name type="common">poultry shaft louse</name>
    <dbReference type="NCBI Taxonomy" id="328185"/>
    <lineage>
        <taxon>Eukaryota</taxon>
        <taxon>Metazoa</taxon>
        <taxon>Ecdysozoa</taxon>
        <taxon>Arthropoda</taxon>
        <taxon>Hexapoda</taxon>
        <taxon>Insecta</taxon>
        <taxon>Pterygota</taxon>
        <taxon>Neoptera</taxon>
        <taxon>Paraneoptera</taxon>
        <taxon>Psocodea</taxon>
        <taxon>Troctomorpha</taxon>
        <taxon>Phthiraptera</taxon>
        <taxon>Amblycera</taxon>
        <taxon>Menoponidae</taxon>
        <taxon>Menopon</taxon>
    </lineage>
</organism>
<proteinExistence type="predicted"/>
<feature type="compositionally biased region" description="Basic and acidic residues" evidence="2">
    <location>
        <begin position="415"/>
        <end position="426"/>
    </location>
</feature>
<protein>
    <recommendedName>
        <fullName evidence="3">Rho-GAP domain-containing protein</fullName>
    </recommendedName>
</protein>
<evidence type="ECO:0000259" key="3">
    <source>
        <dbReference type="PROSITE" id="PS50238"/>
    </source>
</evidence>
<dbReference type="InterPro" id="IPR000198">
    <property type="entry name" value="RhoGAP_dom"/>
</dbReference>
<dbReference type="EMBL" id="JARGDH010000004">
    <property type="protein sequence ID" value="KAL0269320.1"/>
    <property type="molecule type" value="Genomic_DNA"/>
</dbReference>
<feature type="domain" description="Rho-GAP" evidence="3">
    <location>
        <begin position="74"/>
        <end position="263"/>
    </location>
</feature>
<dbReference type="InterPro" id="IPR008936">
    <property type="entry name" value="Rho_GTPase_activation_prot"/>
</dbReference>
<dbReference type="PANTHER" id="PTHR14963:SF7">
    <property type="entry name" value="RHO GTPASE-ACTIVATING PROTEIN 19"/>
    <property type="match status" value="1"/>
</dbReference>
<gene>
    <name evidence="4" type="ORF">PYX00_007101</name>
</gene>
<evidence type="ECO:0000256" key="1">
    <source>
        <dbReference type="ARBA" id="ARBA00022468"/>
    </source>
</evidence>
<keyword evidence="1" id="KW-0343">GTPase activation</keyword>
<comment type="caution">
    <text evidence="4">The sequence shown here is derived from an EMBL/GenBank/DDBJ whole genome shotgun (WGS) entry which is preliminary data.</text>
</comment>
<reference evidence="4" key="1">
    <citation type="journal article" date="2024" name="Gigascience">
        <title>Chromosome-level genome of the poultry shaft louse Menopon gallinae provides insight into the host-switching and adaptive evolution of parasitic lice.</title>
        <authorList>
            <person name="Xu Y."/>
            <person name="Ma L."/>
            <person name="Liu S."/>
            <person name="Liang Y."/>
            <person name="Liu Q."/>
            <person name="He Z."/>
            <person name="Tian L."/>
            <person name="Duan Y."/>
            <person name="Cai W."/>
            <person name="Li H."/>
            <person name="Song F."/>
        </authorList>
    </citation>
    <scope>NUCLEOTIDE SEQUENCE</scope>
    <source>
        <strain evidence="4">Cailab_2023a</strain>
    </source>
</reference>
<dbReference type="SUPFAM" id="SSF48350">
    <property type="entry name" value="GTPase activation domain, GAP"/>
    <property type="match status" value="1"/>
</dbReference>
<dbReference type="AlphaFoldDB" id="A0AAW2HIB8"/>
<dbReference type="GO" id="GO:0005096">
    <property type="term" value="F:GTPase activator activity"/>
    <property type="evidence" value="ECO:0007669"/>
    <property type="project" value="UniProtKB-KW"/>
</dbReference>
<feature type="compositionally biased region" description="Basic and acidic residues" evidence="2">
    <location>
        <begin position="474"/>
        <end position="484"/>
    </location>
</feature>
<feature type="compositionally biased region" description="Low complexity" evidence="2">
    <location>
        <begin position="507"/>
        <end position="517"/>
    </location>
</feature>
<dbReference type="SMART" id="SM00324">
    <property type="entry name" value="RhoGAP"/>
    <property type="match status" value="1"/>
</dbReference>